<evidence type="ECO:0000259" key="4">
    <source>
        <dbReference type="PROSITE" id="PS50949"/>
    </source>
</evidence>
<dbReference type="Gene3D" id="1.10.10.10">
    <property type="entry name" value="Winged helix-like DNA-binding domain superfamily/Winged helix DNA-binding domain"/>
    <property type="match status" value="1"/>
</dbReference>
<dbReference type="CDD" id="cd07377">
    <property type="entry name" value="WHTH_GntR"/>
    <property type="match status" value="1"/>
</dbReference>
<dbReference type="PANTHER" id="PTHR44846:SF1">
    <property type="entry name" value="MANNOSYL-D-GLYCERATE TRANSPORT_METABOLISM SYSTEM REPRESSOR MNGR-RELATED"/>
    <property type="match status" value="1"/>
</dbReference>
<dbReference type="Proteomes" id="UP001241603">
    <property type="component" value="Unassembled WGS sequence"/>
</dbReference>
<dbReference type="PROSITE" id="PS50949">
    <property type="entry name" value="HTH_GNTR"/>
    <property type="match status" value="1"/>
</dbReference>
<dbReference type="SUPFAM" id="SSF64288">
    <property type="entry name" value="Chorismate lyase-like"/>
    <property type="match status" value="1"/>
</dbReference>
<keyword evidence="6" id="KW-1185">Reference proteome</keyword>
<evidence type="ECO:0000256" key="1">
    <source>
        <dbReference type="ARBA" id="ARBA00023015"/>
    </source>
</evidence>
<dbReference type="InterPro" id="IPR036388">
    <property type="entry name" value="WH-like_DNA-bd_sf"/>
</dbReference>
<dbReference type="PRINTS" id="PR00035">
    <property type="entry name" value="HTHGNTR"/>
</dbReference>
<evidence type="ECO:0000313" key="6">
    <source>
        <dbReference type="Proteomes" id="UP001241603"/>
    </source>
</evidence>
<keyword evidence="2" id="KW-0238">DNA-binding</keyword>
<organism evidence="5 6">
    <name type="scientific">Kaistia dalseonensis</name>
    <dbReference type="NCBI Taxonomy" id="410840"/>
    <lineage>
        <taxon>Bacteria</taxon>
        <taxon>Pseudomonadati</taxon>
        <taxon>Pseudomonadota</taxon>
        <taxon>Alphaproteobacteria</taxon>
        <taxon>Hyphomicrobiales</taxon>
        <taxon>Kaistiaceae</taxon>
        <taxon>Kaistia</taxon>
    </lineage>
</organism>
<dbReference type="InterPro" id="IPR050679">
    <property type="entry name" value="Bact_HTH_transcr_reg"/>
</dbReference>
<evidence type="ECO:0000256" key="3">
    <source>
        <dbReference type="ARBA" id="ARBA00023163"/>
    </source>
</evidence>
<dbReference type="SUPFAM" id="SSF46785">
    <property type="entry name" value="Winged helix' DNA-binding domain"/>
    <property type="match status" value="1"/>
</dbReference>
<accession>A0ABU0H3F5</accession>
<dbReference type="SMART" id="SM00866">
    <property type="entry name" value="UTRA"/>
    <property type="match status" value="1"/>
</dbReference>
<keyword evidence="1" id="KW-0805">Transcription regulation</keyword>
<sequence length="255" mass="28426">MRSEPIIQVDRDLIDHASPVPVFMQVEQDLRRQILNGALKSGGRLPRETELAKLYGISRMTVRRALEGLADARLVRRAHGVGTIVTPPPLPVTCDLGLMISFAEQLRRQGHEAATTVDMQARVVPPAQIRQALAIDDTEQTVVIRRVIAIDHRPIVMNTSWLPAALFPGLDREELSGGSLWSTLLARYDVRTVRADNMVELVNASADEARLLHVEEDAPLLRLTGTVFGENDRRLEYSTALWAGNVRFHFLSQTS</sequence>
<dbReference type="InterPro" id="IPR036390">
    <property type="entry name" value="WH_DNA-bd_sf"/>
</dbReference>
<dbReference type="Pfam" id="PF00392">
    <property type="entry name" value="GntR"/>
    <property type="match status" value="1"/>
</dbReference>
<dbReference type="InterPro" id="IPR000524">
    <property type="entry name" value="Tscrpt_reg_HTH_GntR"/>
</dbReference>
<evidence type="ECO:0000256" key="2">
    <source>
        <dbReference type="ARBA" id="ARBA00023125"/>
    </source>
</evidence>
<dbReference type="EMBL" id="JAUSVO010000001">
    <property type="protein sequence ID" value="MDQ0436587.1"/>
    <property type="molecule type" value="Genomic_DNA"/>
</dbReference>
<dbReference type="PANTHER" id="PTHR44846">
    <property type="entry name" value="MANNOSYL-D-GLYCERATE TRANSPORT/METABOLISM SYSTEM REPRESSOR MNGR-RELATED"/>
    <property type="match status" value="1"/>
</dbReference>
<evidence type="ECO:0000313" key="5">
    <source>
        <dbReference type="EMBL" id="MDQ0436587.1"/>
    </source>
</evidence>
<keyword evidence="3" id="KW-0804">Transcription</keyword>
<gene>
    <name evidence="5" type="ORF">QO014_000957</name>
</gene>
<dbReference type="InterPro" id="IPR011663">
    <property type="entry name" value="UTRA"/>
</dbReference>
<protein>
    <submittedName>
        <fullName evidence="5">GntR family transcriptional regulator</fullName>
    </submittedName>
</protein>
<feature type="domain" description="HTH gntR-type" evidence="4">
    <location>
        <begin position="20"/>
        <end position="88"/>
    </location>
</feature>
<proteinExistence type="predicted"/>
<comment type="caution">
    <text evidence="5">The sequence shown here is derived from an EMBL/GenBank/DDBJ whole genome shotgun (WGS) entry which is preliminary data.</text>
</comment>
<dbReference type="InterPro" id="IPR028978">
    <property type="entry name" value="Chorismate_lyase_/UTRA_dom_sf"/>
</dbReference>
<reference evidence="5 6" key="1">
    <citation type="submission" date="2023-07" db="EMBL/GenBank/DDBJ databases">
        <title>Genomic Encyclopedia of Type Strains, Phase IV (KMG-IV): sequencing the most valuable type-strain genomes for metagenomic binning, comparative biology and taxonomic classification.</title>
        <authorList>
            <person name="Goeker M."/>
        </authorList>
    </citation>
    <scope>NUCLEOTIDE SEQUENCE [LARGE SCALE GENOMIC DNA]</scope>
    <source>
        <strain evidence="5 6">B6-8</strain>
    </source>
</reference>
<name>A0ABU0H3F5_9HYPH</name>
<dbReference type="Pfam" id="PF07702">
    <property type="entry name" value="UTRA"/>
    <property type="match status" value="1"/>
</dbReference>
<dbReference type="Gene3D" id="3.40.1410.10">
    <property type="entry name" value="Chorismate lyase-like"/>
    <property type="match status" value="1"/>
</dbReference>
<dbReference type="RefSeq" id="WP_266347482.1">
    <property type="nucleotide sequence ID" value="NZ_JAPKNG010000001.1"/>
</dbReference>
<dbReference type="SMART" id="SM00345">
    <property type="entry name" value="HTH_GNTR"/>
    <property type="match status" value="1"/>
</dbReference>